<dbReference type="Proteomes" id="UP000789508">
    <property type="component" value="Unassembled WGS sequence"/>
</dbReference>
<gene>
    <name evidence="1" type="ORF">ALEPTO_LOCUS7667</name>
</gene>
<name>A0A9N9GBC3_9GLOM</name>
<keyword evidence="2" id="KW-1185">Reference proteome</keyword>
<dbReference type="Pfam" id="PF07958">
    <property type="entry name" value="DUF1688"/>
    <property type="match status" value="1"/>
</dbReference>
<evidence type="ECO:0000313" key="1">
    <source>
        <dbReference type="EMBL" id="CAG8590171.1"/>
    </source>
</evidence>
<evidence type="ECO:0000313" key="2">
    <source>
        <dbReference type="Proteomes" id="UP000789508"/>
    </source>
</evidence>
<feature type="non-terminal residue" evidence="1">
    <location>
        <position position="236"/>
    </location>
</feature>
<proteinExistence type="predicted"/>
<accession>A0A9N9GBC3</accession>
<dbReference type="InterPro" id="IPR012469">
    <property type="entry name" value="DUF1688"/>
</dbReference>
<dbReference type="OrthoDB" id="2153176at2759"/>
<dbReference type="PANTHER" id="PTHR31687:SF3">
    <property type="entry name" value="PROTEIN URG3"/>
    <property type="match status" value="1"/>
</dbReference>
<dbReference type="AlphaFoldDB" id="A0A9N9GBC3"/>
<comment type="caution">
    <text evidence="1">The sequence shown here is derived from an EMBL/GenBank/DDBJ whole genome shotgun (WGS) entry which is preliminary data.</text>
</comment>
<dbReference type="EMBL" id="CAJVPS010003503">
    <property type="protein sequence ID" value="CAG8590171.1"/>
    <property type="molecule type" value="Genomic_DNA"/>
</dbReference>
<reference evidence="1" key="1">
    <citation type="submission" date="2021-06" db="EMBL/GenBank/DDBJ databases">
        <authorList>
            <person name="Kallberg Y."/>
            <person name="Tangrot J."/>
            <person name="Rosling A."/>
        </authorList>
    </citation>
    <scope>NUCLEOTIDE SEQUENCE</scope>
    <source>
        <strain evidence="1">FL130A</strain>
    </source>
</reference>
<protein>
    <submittedName>
        <fullName evidence="1">2468_t:CDS:1</fullName>
    </submittedName>
</protein>
<dbReference type="PANTHER" id="PTHR31687">
    <property type="match status" value="1"/>
</dbReference>
<organism evidence="1 2">
    <name type="scientific">Ambispora leptoticha</name>
    <dbReference type="NCBI Taxonomy" id="144679"/>
    <lineage>
        <taxon>Eukaryota</taxon>
        <taxon>Fungi</taxon>
        <taxon>Fungi incertae sedis</taxon>
        <taxon>Mucoromycota</taxon>
        <taxon>Glomeromycotina</taxon>
        <taxon>Glomeromycetes</taxon>
        <taxon>Archaeosporales</taxon>
        <taxon>Ambisporaceae</taxon>
        <taxon>Ambispora</taxon>
    </lineage>
</organism>
<sequence>MTSLQTRIKYLKSLPAIRERSQKVFETARADQLHHFEVNFSQLDNAVDLVISLIRRDYADLNSIPPHSRWRHFEVDGHSRVQRLIDNWESSGKLETARRILDLFVVSVLLDAGAGNAWSYHEKETGQIYKRSEGLAIASLYMFKNGSFSSDNSQPHRVDAQRLKGITVDEVAKAFQVNETTNPLDGLEGRANLLSRLGKSLDNHPEFFKLDDNSPPRPGNLVDYLLAHPTTKSNSI</sequence>